<dbReference type="InterPro" id="IPR035959">
    <property type="entry name" value="RutC-like_sf"/>
</dbReference>
<dbReference type="PANTHER" id="PTHR11803:SF58">
    <property type="entry name" value="PROTEIN HMF1-RELATED"/>
    <property type="match status" value="1"/>
</dbReference>
<dbReference type="AlphaFoldDB" id="A0A382GF15"/>
<sequence length="156" mass="17425">MQFRKIFTLFIILSYSLSVDAELLIERFNPESLSQPVGYSQVVTIKGNHKYIYLGGKAGIYPDDSFPETLEEQSDLTFENIRMALAAAGASPKDVVDIEIYIVDLEDIDFETNPVYEDVRNFFPAGHKPTSMVIGISALAYPGLLVEINVRAVVEE</sequence>
<dbReference type="EMBL" id="UINC01054920">
    <property type="protein sequence ID" value="SVB73207.1"/>
    <property type="molecule type" value="Genomic_DNA"/>
</dbReference>
<dbReference type="Pfam" id="PF01042">
    <property type="entry name" value="Ribonuc_L-PSP"/>
    <property type="match status" value="1"/>
</dbReference>
<dbReference type="GO" id="GO:0005829">
    <property type="term" value="C:cytosol"/>
    <property type="evidence" value="ECO:0007669"/>
    <property type="project" value="TreeGrafter"/>
</dbReference>
<dbReference type="CDD" id="cd00448">
    <property type="entry name" value="YjgF_YER057c_UK114_family"/>
    <property type="match status" value="1"/>
</dbReference>
<reference evidence="2" key="1">
    <citation type="submission" date="2018-05" db="EMBL/GenBank/DDBJ databases">
        <authorList>
            <person name="Lanie J.A."/>
            <person name="Ng W.-L."/>
            <person name="Kazmierczak K.M."/>
            <person name="Andrzejewski T.M."/>
            <person name="Davidsen T.M."/>
            <person name="Wayne K.J."/>
            <person name="Tettelin H."/>
            <person name="Glass J.I."/>
            <person name="Rusch D."/>
            <person name="Podicherti R."/>
            <person name="Tsui H.-C.T."/>
            <person name="Winkler M.E."/>
        </authorList>
    </citation>
    <scope>NUCLEOTIDE SEQUENCE</scope>
</reference>
<comment type="similarity">
    <text evidence="1">Belongs to the RutC family.</text>
</comment>
<accession>A0A382GF15</accession>
<protein>
    <submittedName>
        <fullName evidence="2">Uncharacterized protein</fullName>
    </submittedName>
</protein>
<dbReference type="PANTHER" id="PTHR11803">
    <property type="entry name" value="2-IMINOBUTANOATE/2-IMINOPROPANOATE DEAMINASE RIDA"/>
    <property type="match status" value="1"/>
</dbReference>
<dbReference type="SUPFAM" id="SSF55298">
    <property type="entry name" value="YjgF-like"/>
    <property type="match status" value="1"/>
</dbReference>
<evidence type="ECO:0000313" key="2">
    <source>
        <dbReference type="EMBL" id="SVB73207.1"/>
    </source>
</evidence>
<organism evidence="2">
    <name type="scientific">marine metagenome</name>
    <dbReference type="NCBI Taxonomy" id="408172"/>
    <lineage>
        <taxon>unclassified sequences</taxon>
        <taxon>metagenomes</taxon>
        <taxon>ecological metagenomes</taxon>
    </lineage>
</organism>
<dbReference type="Gene3D" id="3.30.1330.40">
    <property type="entry name" value="RutC-like"/>
    <property type="match status" value="1"/>
</dbReference>
<evidence type="ECO:0000256" key="1">
    <source>
        <dbReference type="ARBA" id="ARBA00010552"/>
    </source>
</evidence>
<gene>
    <name evidence="2" type="ORF">METZ01_LOCUS226061</name>
</gene>
<dbReference type="InterPro" id="IPR006175">
    <property type="entry name" value="YjgF/YER057c/UK114"/>
</dbReference>
<proteinExistence type="inferred from homology"/>
<name>A0A382GF15_9ZZZZ</name>
<dbReference type="GO" id="GO:0019239">
    <property type="term" value="F:deaminase activity"/>
    <property type="evidence" value="ECO:0007669"/>
    <property type="project" value="TreeGrafter"/>
</dbReference>